<evidence type="ECO:0000313" key="2">
    <source>
        <dbReference type="EMBL" id="MBQ0268988.1"/>
    </source>
</evidence>
<proteinExistence type="predicted"/>
<reference evidence="2" key="1">
    <citation type="submission" date="2021-03" db="EMBL/GenBank/DDBJ databases">
        <authorList>
            <person name="Stanton E."/>
        </authorList>
    </citation>
    <scope>NUCLEOTIDE SEQUENCE</scope>
    <source>
        <strain evidence="2">2020EL-00113</strain>
    </source>
</reference>
<name>A0A8I2D9Y9_9GAMM</name>
<keyword evidence="1" id="KW-1133">Transmembrane helix</keyword>
<keyword evidence="1" id="KW-0472">Membrane</keyword>
<protein>
    <submittedName>
        <fullName evidence="2">DUF2938 domain-containing protein</fullName>
    </submittedName>
</protein>
<dbReference type="InterPro" id="IPR021329">
    <property type="entry name" value="DUF2938"/>
</dbReference>
<dbReference type="EMBL" id="JAGKLY010000004">
    <property type="protein sequence ID" value="MBQ0268988.1"/>
    <property type="molecule type" value="Genomic_DNA"/>
</dbReference>
<dbReference type="Pfam" id="PF11158">
    <property type="entry name" value="DUF2938"/>
    <property type="match status" value="1"/>
</dbReference>
<feature type="transmembrane region" description="Helical" evidence="1">
    <location>
        <begin position="100"/>
        <end position="118"/>
    </location>
</feature>
<keyword evidence="1" id="KW-0812">Transmembrane</keyword>
<organism evidence="2 3">
    <name type="scientific">Providencia huaxiensis</name>
    <dbReference type="NCBI Taxonomy" id="2027290"/>
    <lineage>
        <taxon>Bacteria</taxon>
        <taxon>Pseudomonadati</taxon>
        <taxon>Pseudomonadota</taxon>
        <taxon>Gammaproteobacteria</taxon>
        <taxon>Enterobacterales</taxon>
        <taxon>Morganellaceae</taxon>
        <taxon>Providencia</taxon>
    </lineage>
</organism>
<feature type="transmembrane region" description="Helical" evidence="1">
    <location>
        <begin position="69"/>
        <end position="94"/>
    </location>
</feature>
<dbReference type="Proteomes" id="UP000674270">
    <property type="component" value="Unassembled WGS sequence"/>
</dbReference>
<evidence type="ECO:0000256" key="1">
    <source>
        <dbReference type="SAM" id="Phobius"/>
    </source>
</evidence>
<evidence type="ECO:0000313" key="3">
    <source>
        <dbReference type="Proteomes" id="UP000674270"/>
    </source>
</evidence>
<gene>
    <name evidence="2" type="ORF">J7T18_11840</name>
</gene>
<comment type="caution">
    <text evidence="2">The sequence shown here is derived from an EMBL/GenBank/DDBJ whole genome shotgun (WGS) entry which is preliminary data.</text>
</comment>
<dbReference type="AlphaFoldDB" id="A0A8I2D9Y9"/>
<accession>A0A8I2D9Y9</accession>
<dbReference type="RefSeq" id="WP_210848549.1">
    <property type="nucleotide sequence ID" value="NZ_JAGKLY010000004.1"/>
</dbReference>
<feature type="transmembrane region" description="Helical" evidence="1">
    <location>
        <begin position="139"/>
        <end position="159"/>
    </location>
</feature>
<sequence length="167" mass="18189">MTFSIVILVVFLGVGATIVMDSWALILKLCGQSTLNFSLVGRWVGYMINGQFIHRPSIGQKAIIPAENALGWGVHYVTGIIFAFIFILLVGEIWFTSPVLWPALLFGIITVAAPYFIMQPAMGAGIAASKMPNPNKARLMSLLSHSVFGLGLYLTGLVLQPLLTYFL</sequence>